<feature type="transmembrane region" description="Helical" evidence="2">
    <location>
        <begin position="83"/>
        <end position="101"/>
    </location>
</feature>
<sequence>MSRPAARCSKKPSRPIPSISSRRPARWPRSTPTSPTDAVEWSLTHFAAGLVFPDRAALWLLPLVAPVCLWVAWTDLTEMKIRNLAVAILLAIYALVGPLVLPFEFWAWGWLNFAVILLFGFFANMIGGLGAGDAKFMAAAAPFIAVRDTMPVLMILSVMLLASFALHRAARGLGVGRRVGSGWVSWTSPRFPMGLALGPTLIVYLWLCALG</sequence>
<dbReference type="GO" id="GO:0004190">
    <property type="term" value="F:aspartic-type endopeptidase activity"/>
    <property type="evidence" value="ECO:0007669"/>
    <property type="project" value="InterPro"/>
</dbReference>
<protein>
    <submittedName>
        <fullName evidence="4">Prepilin peptidase</fullName>
    </submittedName>
</protein>
<accession>A0A4R5ZYM6</accession>
<feature type="transmembrane region" description="Helical" evidence="2">
    <location>
        <begin position="56"/>
        <end position="76"/>
    </location>
</feature>
<dbReference type="AlphaFoldDB" id="A0A4R5ZYM6"/>
<keyword evidence="2" id="KW-0472">Membrane</keyword>
<feature type="compositionally biased region" description="Low complexity" evidence="1">
    <location>
        <begin position="16"/>
        <end position="35"/>
    </location>
</feature>
<dbReference type="Pfam" id="PF01478">
    <property type="entry name" value="Peptidase_A24"/>
    <property type="match status" value="1"/>
</dbReference>
<reference evidence="4 5" key="1">
    <citation type="submission" date="2019-03" db="EMBL/GenBank/DDBJ databases">
        <title>Primorskyibacter sp. SS33 isolated from sediments.</title>
        <authorList>
            <person name="Xunke S."/>
        </authorList>
    </citation>
    <scope>NUCLEOTIDE SEQUENCE [LARGE SCALE GENOMIC DNA]</scope>
    <source>
        <strain evidence="4 5">SS33</strain>
    </source>
</reference>
<evidence type="ECO:0000256" key="2">
    <source>
        <dbReference type="SAM" id="Phobius"/>
    </source>
</evidence>
<keyword evidence="2" id="KW-0812">Transmembrane</keyword>
<feature type="transmembrane region" description="Helical" evidence="2">
    <location>
        <begin position="190"/>
        <end position="210"/>
    </location>
</feature>
<dbReference type="Gene3D" id="1.20.120.1220">
    <property type="match status" value="1"/>
</dbReference>
<proteinExistence type="predicted"/>
<dbReference type="InterPro" id="IPR000045">
    <property type="entry name" value="Prepilin_IV_endopep_pep"/>
</dbReference>
<dbReference type="OrthoDB" id="7709484at2"/>
<gene>
    <name evidence="4" type="ORF">E2L08_13855</name>
</gene>
<feature type="domain" description="Prepilin type IV endopeptidase peptidase" evidence="3">
    <location>
        <begin position="64"/>
        <end position="161"/>
    </location>
</feature>
<organism evidence="4 5">
    <name type="scientific">Palleronia sediminis</name>
    <dbReference type="NCBI Taxonomy" id="2547833"/>
    <lineage>
        <taxon>Bacteria</taxon>
        <taxon>Pseudomonadati</taxon>
        <taxon>Pseudomonadota</taxon>
        <taxon>Alphaproteobacteria</taxon>
        <taxon>Rhodobacterales</taxon>
        <taxon>Roseobacteraceae</taxon>
        <taxon>Palleronia</taxon>
    </lineage>
</organism>
<evidence type="ECO:0000259" key="3">
    <source>
        <dbReference type="Pfam" id="PF01478"/>
    </source>
</evidence>
<evidence type="ECO:0000313" key="4">
    <source>
        <dbReference type="EMBL" id="TDL76321.1"/>
    </source>
</evidence>
<evidence type="ECO:0000313" key="5">
    <source>
        <dbReference type="Proteomes" id="UP000295701"/>
    </source>
</evidence>
<feature type="transmembrane region" description="Helical" evidence="2">
    <location>
        <begin position="107"/>
        <end position="131"/>
    </location>
</feature>
<dbReference type="Proteomes" id="UP000295701">
    <property type="component" value="Unassembled WGS sequence"/>
</dbReference>
<evidence type="ECO:0000256" key="1">
    <source>
        <dbReference type="SAM" id="MobiDB-lite"/>
    </source>
</evidence>
<keyword evidence="5" id="KW-1185">Reference proteome</keyword>
<comment type="caution">
    <text evidence="4">The sequence shown here is derived from an EMBL/GenBank/DDBJ whole genome shotgun (WGS) entry which is preliminary data.</text>
</comment>
<feature type="region of interest" description="Disordered" evidence="1">
    <location>
        <begin position="1"/>
        <end position="36"/>
    </location>
</feature>
<keyword evidence="2" id="KW-1133">Transmembrane helix</keyword>
<feature type="transmembrane region" description="Helical" evidence="2">
    <location>
        <begin position="152"/>
        <end position="170"/>
    </location>
</feature>
<dbReference type="GO" id="GO:0016020">
    <property type="term" value="C:membrane"/>
    <property type="evidence" value="ECO:0007669"/>
    <property type="project" value="InterPro"/>
</dbReference>
<dbReference type="EMBL" id="SNAA01000017">
    <property type="protein sequence ID" value="TDL76321.1"/>
    <property type="molecule type" value="Genomic_DNA"/>
</dbReference>
<name>A0A4R5ZYM6_9RHOB</name>